<protein>
    <recommendedName>
        <fullName evidence="3">Amidoligase enzyme</fullName>
    </recommendedName>
</protein>
<dbReference type="InterPro" id="IPR022025">
    <property type="entry name" value="Amidoligase_2"/>
</dbReference>
<evidence type="ECO:0000313" key="2">
    <source>
        <dbReference type="Proteomes" id="UP000614741"/>
    </source>
</evidence>
<reference evidence="1 2" key="1">
    <citation type="submission" date="2021-01" db="EMBL/GenBank/DDBJ databases">
        <title>Whole genome shotgun sequence of Cellulomonas phragmiteti NBRC 110785.</title>
        <authorList>
            <person name="Komaki H."/>
            <person name="Tamura T."/>
        </authorList>
    </citation>
    <scope>NUCLEOTIDE SEQUENCE [LARGE SCALE GENOMIC DNA]</scope>
    <source>
        <strain evidence="1 2">NBRC 110785</strain>
    </source>
</reference>
<evidence type="ECO:0008006" key="3">
    <source>
        <dbReference type="Google" id="ProtNLM"/>
    </source>
</evidence>
<dbReference type="EMBL" id="BONP01000015">
    <property type="protein sequence ID" value="GIG40793.1"/>
    <property type="molecule type" value="Genomic_DNA"/>
</dbReference>
<accession>A0ABQ4DN73</accession>
<dbReference type="Pfam" id="PF12224">
    <property type="entry name" value="Amidoligase_2"/>
    <property type="match status" value="1"/>
</dbReference>
<keyword evidence="2" id="KW-1185">Reference proteome</keyword>
<proteinExistence type="predicted"/>
<evidence type="ECO:0000313" key="1">
    <source>
        <dbReference type="EMBL" id="GIG40793.1"/>
    </source>
</evidence>
<dbReference type="RefSeq" id="WP_203674793.1">
    <property type="nucleotide sequence ID" value="NZ_BONP01000015.1"/>
</dbReference>
<gene>
    <name evidence="1" type="ORF">Cph01nite_25550</name>
</gene>
<sequence>MDELTLRTGFEIELLAPPGSDRQALADVVAARAGGHVRREFHADSQPSPVPGVSVFRHLSPAFAVTGPAGEPVARFVDDITIEADLAPVPGSQPRRGHRGWYRLLSDEGRLLRLVERHVDPHAPMATVLEPVAALFGVGVDAFQAAARVNDPTGASIAVALPLPPGRERPCEIVTPPLERDHARALERLLGPARELGFTVPQEAAVHLHVDAGPFRRSSALANLVRLFAHWRAPLWAALGTNPRCRRLAPLPDALVRLVEHGWQDTDDGWAGLQDAARAVGLTKYADVNLVQLVAARPLRDTVEVRILPGDVDARSIVERAALVERLLLRCLDPAPLPPPGPDAADDPRGALDALAAVAVR</sequence>
<name>A0ABQ4DN73_9CELL</name>
<dbReference type="Proteomes" id="UP000614741">
    <property type="component" value="Unassembled WGS sequence"/>
</dbReference>
<organism evidence="1 2">
    <name type="scientific">Cellulomonas phragmiteti</name>
    <dbReference type="NCBI Taxonomy" id="478780"/>
    <lineage>
        <taxon>Bacteria</taxon>
        <taxon>Bacillati</taxon>
        <taxon>Actinomycetota</taxon>
        <taxon>Actinomycetes</taxon>
        <taxon>Micrococcales</taxon>
        <taxon>Cellulomonadaceae</taxon>
        <taxon>Cellulomonas</taxon>
    </lineage>
</organism>
<comment type="caution">
    <text evidence="1">The sequence shown here is derived from an EMBL/GenBank/DDBJ whole genome shotgun (WGS) entry which is preliminary data.</text>
</comment>